<keyword evidence="5" id="KW-0119">Carbohydrate metabolism</keyword>
<comment type="caution">
    <text evidence="6">The sequence shown here is derived from an EMBL/GenBank/DDBJ whole genome shotgun (WGS) entry which is preliminary data.</text>
</comment>
<dbReference type="AlphaFoldDB" id="A0AA41ZCY3"/>
<dbReference type="EMBL" id="JANFAV010000001">
    <property type="protein sequence ID" value="MCW6533428.1"/>
    <property type="molecule type" value="Genomic_DNA"/>
</dbReference>
<comment type="pathway">
    <text evidence="1">Carbohydrate acid metabolism.</text>
</comment>
<comment type="subunit">
    <text evidence="3">Homotrimer.</text>
</comment>
<protein>
    <submittedName>
        <fullName evidence="6">2-dehydro-3-deoxy-6-phosphogalactonate aldolase</fullName>
        <ecNumber evidence="6">4.1.2.21</ecNumber>
    </submittedName>
</protein>
<gene>
    <name evidence="6" type="ORF">NEE01_01380</name>
</gene>
<name>A0AA41ZCY3_9SPHN</name>
<evidence type="ECO:0000256" key="2">
    <source>
        <dbReference type="ARBA" id="ARBA00006906"/>
    </source>
</evidence>
<sequence length="211" mass="21207">MSAAALFRRHFAACPLVAVLRGITPDEAVAVGAALVEAGFSIIEVPFNSPRPLDSIARLAARIGDRALVGAGTVLTPGEVAAVAEAGGRLIVSPNSDPAVIAASVSAGLVSLPGYFTTTEAFAALAAGAHGLKLFPAEGASPAYLKAQRAVLPRDVPVLAVGGITPEVMPMWRDAGADGFGLGSNLYRAGKPVADVARDAAGFVAAVRAAR</sequence>
<accession>A0AA41ZCY3</accession>
<dbReference type="Gene3D" id="3.20.20.70">
    <property type="entry name" value="Aldolase class I"/>
    <property type="match status" value="1"/>
</dbReference>
<dbReference type="InterPro" id="IPR013785">
    <property type="entry name" value="Aldolase_TIM"/>
</dbReference>
<dbReference type="SUPFAM" id="SSF51569">
    <property type="entry name" value="Aldolase"/>
    <property type="match status" value="1"/>
</dbReference>
<evidence type="ECO:0000256" key="1">
    <source>
        <dbReference type="ARBA" id="ARBA00004761"/>
    </source>
</evidence>
<evidence type="ECO:0000256" key="4">
    <source>
        <dbReference type="ARBA" id="ARBA00023239"/>
    </source>
</evidence>
<evidence type="ECO:0000256" key="3">
    <source>
        <dbReference type="ARBA" id="ARBA00011233"/>
    </source>
</evidence>
<dbReference type="RefSeq" id="WP_265267457.1">
    <property type="nucleotide sequence ID" value="NZ_JANFAV010000001.1"/>
</dbReference>
<dbReference type="InterPro" id="IPR000887">
    <property type="entry name" value="Aldlse_KDPG_KHG"/>
</dbReference>
<evidence type="ECO:0000313" key="7">
    <source>
        <dbReference type="Proteomes" id="UP001165565"/>
    </source>
</evidence>
<evidence type="ECO:0000256" key="5">
    <source>
        <dbReference type="ARBA" id="ARBA00023277"/>
    </source>
</evidence>
<dbReference type="CDD" id="cd00452">
    <property type="entry name" value="KDPG_aldolase"/>
    <property type="match status" value="1"/>
</dbReference>
<dbReference type="EC" id="4.1.2.21" evidence="6"/>
<dbReference type="PANTHER" id="PTHR30246">
    <property type="entry name" value="2-KETO-3-DEOXY-6-PHOSPHOGLUCONATE ALDOLASE"/>
    <property type="match status" value="1"/>
</dbReference>
<keyword evidence="4 6" id="KW-0456">Lyase</keyword>
<dbReference type="PANTHER" id="PTHR30246:SF1">
    <property type="entry name" value="2-DEHYDRO-3-DEOXY-6-PHOSPHOGALACTONATE ALDOLASE-RELATED"/>
    <property type="match status" value="1"/>
</dbReference>
<evidence type="ECO:0000313" key="6">
    <source>
        <dbReference type="EMBL" id="MCW6533428.1"/>
    </source>
</evidence>
<organism evidence="6 7">
    <name type="scientific">Sphingomonas lycopersici</name>
    <dbReference type="NCBI Taxonomy" id="2951807"/>
    <lineage>
        <taxon>Bacteria</taxon>
        <taxon>Pseudomonadati</taxon>
        <taxon>Pseudomonadota</taxon>
        <taxon>Alphaproteobacteria</taxon>
        <taxon>Sphingomonadales</taxon>
        <taxon>Sphingomonadaceae</taxon>
        <taxon>Sphingomonas</taxon>
    </lineage>
</organism>
<proteinExistence type="inferred from homology"/>
<dbReference type="Proteomes" id="UP001165565">
    <property type="component" value="Unassembled WGS sequence"/>
</dbReference>
<comment type="similarity">
    <text evidence="2">Belongs to the KHG/KDPG aldolase family.</text>
</comment>
<dbReference type="NCBIfam" id="NF006600">
    <property type="entry name" value="PRK09140.1"/>
    <property type="match status" value="1"/>
</dbReference>
<reference evidence="6" key="1">
    <citation type="submission" date="2022-06" db="EMBL/GenBank/DDBJ databases">
        <title>Sphingomonas sp. nov. isolated from rhizosphere soil of tomato.</title>
        <authorList>
            <person name="Dong H."/>
            <person name="Gao R."/>
        </authorList>
    </citation>
    <scope>NUCLEOTIDE SEQUENCE</scope>
    <source>
        <strain evidence="6">MMSM24</strain>
    </source>
</reference>
<keyword evidence="7" id="KW-1185">Reference proteome</keyword>
<dbReference type="GO" id="GO:0008674">
    <property type="term" value="F:2-dehydro-3-deoxy-6-phosphogalactonate aldolase activity"/>
    <property type="evidence" value="ECO:0007669"/>
    <property type="project" value="UniProtKB-EC"/>
</dbReference>
<dbReference type="Pfam" id="PF01081">
    <property type="entry name" value="Aldolase"/>
    <property type="match status" value="1"/>
</dbReference>